<dbReference type="Pfam" id="PF00460">
    <property type="entry name" value="Flg_bb_rod"/>
    <property type="match status" value="1"/>
</dbReference>
<evidence type="ECO:0000259" key="7">
    <source>
        <dbReference type="Pfam" id="PF22692"/>
    </source>
</evidence>
<accession>C8WYX4</accession>
<dbReference type="STRING" id="485915.Dret_0593"/>
<dbReference type="Proteomes" id="UP000001052">
    <property type="component" value="Chromosome"/>
</dbReference>
<organism evidence="8 9">
    <name type="scientific">Desulfohalobium retbaense (strain ATCC 49708 / DSM 5692 / JCM 16813 / HR100)</name>
    <dbReference type="NCBI Taxonomy" id="485915"/>
    <lineage>
        <taxon>Bacteria</taxon>
        <taxon>Pseudomonadati</taxon>
        <taxon>Thermodesulfobacteriota</taxon>
        <taxon>Desulfovibrionia</taxon>
        <taxon>Desulfovibrionales</taxon>
        <taxon>Desulfohalobiaceae</taxon>
        <taxon>Desulfohalobium</taxon>
    </lineage>
</organism>
<proteinExistence type="inferred from homology"/>
<gene>
    <name evidence="8" type="ordered locus">Dret_0593</name>
</gene>
<reference evidence="8 9" key="2">
    <citation type="journal article" date="2010" name="Stand. Genomic Sci.">
        <title>Complete genome sequence of Desulfohalobium retbaense type strain (HR(100)).</title>
        <authorList>
            <person name="Spring S."/>
            <person name="Nolan M."/>
            <person name="Lapidus A."/>
            <person name="Glavina Del Rio T."/>
            <person name="Copeland A."/>
            <person name="Tice H."/>
            <person name="Cheng J.F."/>
            <person name="Lucas S."/>
            <person name="Land M."/>
            <person name="Chen F."/>
            <person name="Bruce D."/>
            <person name="Goodwin L."/>
            <person name="Pitluck S."/>
            <person name="Ivanova N."/>
            <person name="Mavromatis K."/>
            <person name="Mikhailova N."/>
            <person name="Pati A."/>
            <person name="Chen A."/>
            <person name="Palaniappan K."/>
            <person name="Hauser L."/>
            <person name="Chang Y.J."/>
            <person name="Jeffries C.D."/>
            <person name="Munk C."/>
            <person name="Kiss H."/>
            <person name="Chain P."/>
            <person name="Han C."/>
            <person name="Brettin T."/>
            <person name="Detter J.C."/>
            <person name="Schuler E."/>
            <person name="Goker M."/>
            <person name="Rohde M."/>
            <person name="Bristow J."/>
            <person name="Eisen J.A."/>
            <person name="Markowitz V."/>
            <person name="Hugenholtz P."/>
            <person name="Kyrpides N.C."/>
            <person name="Klenk H.P."/>
        </authorList>
    </citation>
    <scope>NUCLEOTIDE SEQUENCE [LARGE SCALE GENOMIC DNA]</scope>
    <source>
        <strain evidence="8 9">DSM 5692</strain>
    </source>
</reference>
<evidence type="ECO:0000256" key="1">
    <source>
        <dbReference type="ARBA" id="ARBA00004117"/>
    </source>
</evidence>
<feature type="domain" description="Flagellar basal-body/hook protein C-terminal" evidence="6">
    <location>
        <begin position="195"/>
        <end position="238"/>
    </location>
</feature>
<dbReference type="OrthoDB" id="9804559at2"/>
<sequence>MPIFSGLAAPLSGAALERTRLQVLSNNLANIDNAGFKQDRLLFETQLDNAQAGRTGEGTSRLQMTSTHTDFSQGGLQHTGRPLDLAIKGGGFFKVATDDGFAYTRHGSFVLQPDGALVTPTGEQVVGETGPVNLTDSNVRISEEGSVFGENGVEQGQLDLYTVDDLQQLEKQGANLWRRPEGVSERVVAESTLHQGQLESSNVSAIEMTTELIQAERGFQSFQKAIKAYDTVAQKTNTVGRIG</sequence>
<dbReference type="InterPro" id="IPR037925">
    <property type="entry name" value="FlgE/F/G-like"/>
</dbReference>
<dbReference type="InterPro" id="IPR001444">
    <property type="entry name" value="Flag_bb_rod_N"/>
</dbReference>
<dbReference type="GO" id="GO:0071978">
    <property type="term" value="P:bacterial-type flagellum-dependent swarming motility"/>
    <property type="evidence" value="ECO:0007669"/>
    <property type="project" value="TreeGrafter"/>
</dbReference>
<dbReference type="InterPro" id="IPR010930">
    <property type="entry name" value="Flg_bb/hook_C_dom"/>
</dbReference>
<dbReference type="InterPro" id="IPR053967">
    <property type="entry name" value="LlgE_F_G-like_D1"/>
</dbReference>
<dbReference type="RefSeq" id="WP_015751048.1">
    <property type="nucleotide sequence ID" value="NC_013223.1"/>
</dbReference>
<dbReference type="EMBL" id="CP001734">
    <property type="protein sequence ID" value="ACV67890.1"/>
    <property type="molecule type" value="Genomic_DNA"/>
</dbReference>
<evidence type="ECO:0000256" key="2">
    <source>
        <dbReference type="ARBA" id="ARBA00009677"/>
    </source>
</evidence>
<keyword evidence="9" id="KW-1185">Reference proteome</keyword>
<evidence type="ECO:0000259" key="5">
    <source>
        <dbReference type="Pfam" id="PF00460"/>
    </source>
</evidence>
<evidence type="ECO:0000256" key="4">
    <source>
        <dbReference type="RuleBase" id="RU362116"/>
    </source>
</evidence>
<comment type="subcellular location">
    <subcellularLocation>
        <location evidence="1 4">Bacterial flagellum basal body</location>
    </subcellularLocation>
</comment>
<dbReference type="SUPFAM" id="SSF117143">
    <property type="entry name" value="Flagellar hook protein flgE"/>
    <property type="match status" value="1"/>
</dbReference>
<evidence type="ECO:0000259" key="6">
    <source>
        <dbReference type="Pfam" id="PF06429"/>
    </source>
</evidence>
<dbReference type="Pfam" id="PF22692">
    <property type="entry name" value="LlgE_F_G_D1"/>
    <property type="match status" value="1"/>
</dbReference>
<dbReference type="HOGENOM" id="CLU_013687_0_0_7"/>
<feature type="domain" description="Flagellar basal body rod protein N-terminal" evidence="5">
    <location>
        <begin position="12"/>
        <end position="37"/>
    </location>
</feature>
<evidence type="ECO:0000313" key="8">
    <source>
        <dbReference type="EMBL" id="ACV67890.1"/>
    </source>
</evidence>
<dbReference type="AlphaFoldDB" id="C8WYX4"/>
<reference evidence="9" key="1">
    <citation type="submission" date="2009-09" db="EMBL/GenBank/DDBJ databases">
        <title>The complete chromosome of Desulfohalobium retbaense DSM 5692.</title>
        <authorList>
            <consortium name="US DOE Joint Genome Institute (JGI-PGF)"/>
            <person name="Lucas S."/>
            <person name="Copeland A."/>
            <person name="Lapidus A."/>
            <person name="Glavina del Rio T."/>
            <person name="Dalin E."/>
            <person name="Tice H."/>
            <person name="Bruce D."/>
            <person name="Goodwin L."/>
            <person name="Pitluck S."/>
            <person name="Kyrpides N."/>
            <person name="Mavromatis K."/>
            <person name="Ivanova N."/>
            <person name="Mikhailova N."/>
            <person name="Munk A.C."/>
            <person name="Brettin T."/>
            <person name="Detter J.C."/>
            <person name="Han C."/>
            <person name="Tapia R."/>
            <person name="Larimer F."/>
            <person name="Land M."/>
            <person name="Hauser L."/>
            <person name="Markowitz V."/>
            <person name="Cheng J.-F."/>
            <person name="Hugenholtz P."/>
            <person name="Woyke T."/>
            <person name="Wu D."/>
            <person name="Spring S."/>
            <person name="Klenk H.-P."/>
            <person name="Eisen J.A."/>
        </authorList>
    </citation>
    <scope>NUCLEOTIDE SEQUENCE [LARGE SCALE GENOMIC DNA]</scope>
    <source>
        <strain evidence="9">DSM 5692</strain>
    </source>
</reference>
<comment type="similarity">
    <text evidence="2 4">Belongs to the flagella basal body rod proteins family.</text>
</comment>
<dbReference type="InterPro" id="IPR020013">
    <property type="entry name" value="Flagellar_FlgE/F/G"/>
</dbReference>
<dbReference type="KEGG" id="drt:Dret_0593"/>
<dbReference type="NCBIfam" id="TIGR03506">
    <property type="entry name" value="FlgEFG_subfam"/>
    <property type="match status" value="1"/>
</dbReference>
<dbReference type="PANTHER" id="PTHR30435">
    <property type="entry name" value="FLAGELLAR PROTEIN"/>
    <property type="match status" value="1"/>
</dbReference>
<evidence type="ECO:0000256" key="3">
    <source>
        <dbReference type="ARBA" id="ARBA00023143"/>
    </source>
</evidence>
<dbReference type="Pfam" id="PF06429">
    <property type="entry name" value="Flg_bbr_C"/>
    <property type="match status" value="1"/>
</dbReference>
<dbReference type="eggNOG" id="COG4786">
    <property type="taxonomic scope" value="Bacteria"/>
</dbReference>
<protein>
    <submittedName>
        <fullName evidence="8">Fagellar hook-basal body protein</fullName>
    </submittedName>
</protein>
<feature type="domain" description="Flagellar hook protein FlgE/F/G-like D1" evidence="7">
    <location>
        <begin position="86"/>
        <end position="147"/>
    </location>
</feature>
<evidence type="ECO:0000313" key="9">
    <source>
        <dbReference type="Proteomes" id="UP000001052"/>
    </source>
</evidence>
<name>C8WYX4_DESRD</name>
<dbReference type="PANTHER" id="PTHR30435:SF19">
    <property type="entry name" value="FLAGELLAR BASAL-BODY ROD PROTEIN FLGG"/>
    <property type="match status" value="1"/>
</dbReference>
<dbReference type="GO" id="GO:0009425">
    <property type="term" value="C:bacterial-type flagellum basal body"/>
    <property type="evidence" value="ECO:0007669"/>
    <property type="project" value="UniProtKB-SubCell"/>
</dbReference>
<keyword evidence="3 4" id="KW-0975">Bacterial flagellum</keyword>